<dbReference type="InterPro" id="IPR045237">
    <property type="entry name" value="COPS7/eIF3m"/>
</dbReference>
<evidence type="ECO:0000256" key="3">
    <source>
        <dbReference type="SAM" id="MobiDB-lite"/>
    </source>
</evidence>
<dbReference type="OrthoDB" id="10265275at2759"/>
<dbReference type="InterPro" id="IPR000717">
    <property type="entry name" value="PCI_dom"/>
</dbReference>
<protein>
    <submittedName>
        <fullName evidence="5">Predicted protein</fullName>
    </submittedName>
</protein>
<name>C1MZL6_MICPC</name>
<dbReference type="Pfam" id="PF01399">
    <property type="entry name" value="PCI"/>
    <property type="match status" value="1"/>
</dbReference>
<dbReference type="GeneID" id="9686414"/>
<dbReference type="SMART" id="SM00088">
    <property type="entry name" value="PINT"/>
    <property type="match status" value="1"/>
</dbReference>
<feature type="compositionally biased region" description="Gly residues" evidence="3">
    <location>
        <begin position="223"/>
        <end position="258"/>
    </location>
</feature>
<evidence type="ECO:0000259" key="4">
    <source>
        <dbReference type="PROSITE" id="PS50250"/>
    </source>
</evidence>
<dbReference type="PANTHER" id="PTHR15350:SF5">
    <property type="entry name" value="COP9 SIGNALOSOME COMPLEX SUBUNIT 7"/>
    <property type="match status" value="1"/>
</dbReference>
<evidence type="ECO:0000313" key="5">
    <source>
        <dbReference type="EMBL" id="EEH54891.1"/>
    </source>
</evidence>
<evidence type="ECO:0000256" key="2">
    <source>
        <dbReference type="ARBA" id="ARBA00022790"/>
    </source>
</evidence>
<dbReference type="PROSITE" id="PS50250">
    <property type="entry name" value="PCI"/>
    <property type="match status" value="1"/>
</dbReference>
<keyword evidence="2" id="KW-0736">Signalosome</keyword>
<evidence type="ECO:0000313" key="6">
    <source>
        <dbReference type="Proteomes" id="UP000001876"/>
    </source>
</evidence>
<feature type="domain" description="PCI" evidence="4">
    <location>
        <begin position="1"/>
        <end position="155"/>
    </location>
</feature>
<dbReference type="Pfam" id="PF22061">
    <property type="entry name" value="CSN7_HB_subdom"/>
    <property type="match status" value="1"/>
</dbReference>
<feature type="compositionally biased region" description="Basic and acidic residues" evidence="3">
    <location>
        <begin position="201"/>
        <end position="222"/>
    </location>
</feature>
<feature type="region of interest" description="Disordered" evidence="3">
    <location>
        <begin position="201"/>
        <end position="281"/>
    </location>
</feature>
<dbReference type="OMA" id="GTYKQFR"/>
<comment type="similarity">
    <text evidence="1">Belongs to the CSN7/EIF3M family. CSN7 subfamily.</text>
</comment>
<dbReference type="STRING" id="564608.C1MZL6"/>
<accession>C1MZL6</accession>
<dbReference type="AlphaFoldDB" id="C1MZL6"/>
<dbReference type="eggNOG" id="KOG3250">
    <property type="taxonomic scope" value="Eukaryota"/>
</dbReference>
<proteinExistence type="inferred from homology"/>
<dbReference type="Proteomes" id="UP000001876">
    <property type="component" value="Unassembled WGS sequence"/>
</dbReference>
<dbReference type="GO" id="GO:0008180">
    <property type="term" value="C:COP9 signalosome"/>
    <property type="evidence" value="ECO:0007669"/>
    <property type="project" value="UniProtKB-KW"/>
</dbReference>
<keyword evidence="6" id="KW-1185">Reference proteome</keyword>
<gene>
    <name evidence="5" type="ORF">MICPUCDRAFT_28341</name>
</gene>
<dbReference type="KEGG" id="mpp:MICPUCDRAFT_28341"/>
<dbReference type="EMBL" id="GG663743">
    <property type="protein sequence ID" value="EEH54891.1"/>
    <property type="molecule type" value="Genomic_DNA"/>
</dbReference>
<evidence type="ECO:0000256" key="1">
    <source>
        <dbReference type="ARBA" id="ARBA00008482"/>
    </source>
</evidence>
<reference evidence="5 6" key="1">
    <citation type="journal article" date="2009" name="Science">
        <title>Green evolution and dynamic adaptations revealed by genomes of the marine picoeukaryotes Micromonas.</title>
        <authorList>
            <person name="Worden A.Z."/>
            <person name="Lee J.H."/>
            <person name="Mock T."/>
            <person name="Rouze P."/>
            <person name="Simmons M.P."/>
            <person name="Aerts A.L."/>
            <person name="Allen A.E."/>
            <person name="Cuvelier M.L."/>
            <person name="Derelle E."/>
            <person name="Everett M.V."/>
            <person name="Foulon E."/>
            <person name="Grimwood J."/>
            <person name="Gundlach H."/>
            <person name="Henrissat B."/>
            <person name="Napoli C."/>
            <person name="McDonald S.M."/>
            <person name="Parker M.S."/>
            <person name="Rombauts S."/>
            <person name="Salamov A."/>
            <person name="Von Dassow P."/>
            <person name="Badger J.H."/>
            <person name="Coutinho P.M."/>
            <person name="Demir E."/>
            <person name="Dubchak I."/>
            <person name="Gentemann C."/>
            <person name="Eikrem W."/>
            <person name="Gready J.E."/>
            <person name="John U."/>
            <person name="Lanier W."/>
            <person name="Lindquist E.A."/>
            <person name="Lucas S."/>
            <person name="Mayer K.F."/>
            <person name="Moreau H."/>
            <person name="Not F."/>
            <person name="Otillar R."/>
            <person name="Panaud O."/>
            <person name="Pangilinan J."/>
            <person name="Paulsen I."/>
            <person name="Piegu B."/>
            <person name="Poliakov A."/>
            <person name="Robbens S."/>
            <person name="Schmutz J."/>
            <person name="Toulza E."/>
            <person name="Wyss T."/>
            <person name="Zelensky A."/>
            <person name="Zhou K."/>
            <person name="Armbrust E.V."/>
            <person name="Bhattacharya D."/>
            <person name="Goodenough U.W."/>
            <person name="Van de Peer Y."/>
            <person name="Grigoriev I.V."/>
        </authorList>
    </citation>
    <scope>NUCLEOTIDE SEQUENCE [LARGE SCALE GENOMIC DNA]</scope>
    <source>
        <strain evidence="5 6">CCMP1545</strain>
    </source>
</reference>
<dbReference type="RefSeq" id="XP_003061241.1">
    <property type="nucleotide sequence ID" value="XM_003061195.1"/>
</dbReference>
<feature type="compositionally biased region" description="Acidic residues" evidence="3">
    <location>
        <begin position="259"/>
        <end position="268"/>
    </location>
</feature>
<sequence length="281" mass="29129">MGASDALVARFVSEGAGASGQDAVDLITRATGAPGLYYFSELLDLPGVKQLEGTAHEPHLRLLRCFAWGTLPEYRADARLPPLTDAQLAKLRTLTVVSMATEHKTLAYADLAAALEISSVRALEDLLIDECVVTGLARGKLDQRAERFEVLGAAGRDVPPERFDALVDAVADWRENVAGALSGLDEKIAWARRDIEERERHKAAHAERVEAVKKTVKTDADRGGGGGGHGGGGGGGGGGHGGGGGGGGHGGAGGGGGTSEDDGVDLMDEDFRSGLGTKRRR</sequence>
<dbReference type="PANTHER" id="PTHR15350">
    <property type="entry name" value="COP9 SIGNALOSOME COMPLEX SUBUNIT 7/DENDRITIC CELL PROTEIN GA17"/>
    <property type="match status" value="1"/>
</dbReference>
<organism evidence="6">
    <name type="scientific">Micromonas pusilla (strain CCMP1545)</name>
    <name type="common">Picoplanktonic green alga</name>
    <dbReference type="NCBI Taxonomy" id="564608"/>
    <lineage>
        <taxon>Eukaryota</taxon>
        <taxon>Viridiplantae</taxon>
        <taxon>Chlorophyta</taxon>
        <taxon>Mamiellophyceae</taxon>
        <taxon>Mamiellales</taxon>
        <taxon>Mamiellaceae</taxon>
        <taxon>Micromonas</taxon>
    </lineage>
</organism>